<dbReference type="AlphaFoldDB" id="A0A1A8WQ46"/>
<reference evidence="3" key="1">
    <citation type="submission" date="2016-05" db="EMBL/GenBank/DDBJ databases">
        <authorList>
            <person name="Naeem Raeece"/>
        </authorList>
    </citation>
    <scope>NUCLEOTIDE SEQUENCE [LARGE SCALE GENOMIC DNA]</scope>
</reference>
<proteinExistence type="predicted"/>
<dbReference type="Proteomes" id="UP000078597">
    <property type="component" value="Unassembled WGS sequence"/>
</dbReference>
<feature type="region of interest" description="Disordered" evidence="1">
    <location>
        <begin position="192"/>
        <end position="213"/>
    </location>
</feature>
<evidence type="ECO:0000256" key="1">
    <source>
        <dbReference type="SAM" id="MobiDB-lite"/>
    </source>
</evidence>
<protein>
    <submittedName>
        <fullName evidence="2">Uncharacterized protein</fullName>
    </submittedName>
</protein>
<sequence>MGSGNDDVNDDINDDINDAMIVGEKLFSNEKHFIIDDGTEDKEQGVLCENTIEREERFYKVDELKDVNENINVELLKIYRKSIIRSYTKTSTNMKILLTRCCKVKRVLKNFLRVMIALRSNNEVLHESESKIFLNKYTNYNSWCFFYKESKTTSYDLENLRRVYNSEIEKLRKIKINNNNMSRNNLSTNLLSGNRISSHKTKGKKKKRKDKMDHEKALLPAHVQNLANISSFLCYFHILNIMKNKFLSAHSVYAHVSFTLVFFVW</sequence>
<evidence type="ECO:0000313" key="3">
    <source>
        <dbReference type="Proteomes" id="UP000078597"/>
    </source>
</evidence>
<gene>
    <name evidence="2" type="ORF">PMALA_043290</name>
</gene>
<accession>A0A1A8WQ46</accession>
<dbReference type="EMBL" id="FLQW01002869">
    <property type="protein sequence ID" value="SBS94407.1"/>
    <property type="molecule type" value="Genomic_DNA"/>
</dbReference>
<organism evidence="2 3">
    <name type="scientific">Plasmodium malariae</name>
    <dbReference type="NCBI Taxonomy" id="5858"/>
    <lineage>
        <taxon>Eukaryota</taxon>
        <taxon>Sar</taxon>
        <taxon>Alveolata</taxon>
        <taxon>Apicomplexa</taxon>
        <taxon>Aconoidasida</taxon>
        <taxon>Haemosporida</taxon>
        <taxon>Plasmodiidae</taxon>
        <taxon>Plasmodium</taxon>
        <taxon>Plasmodium (Plasmodium)</taxon>
    </lineage>
</organism>
<name>A0A1A8WQ46_PLAMA</name>
<dbReference type="VEuPathDB" id="PlasmoDB:PmUG01_14067700"/>
<feature type="compositionally biased region" description="Basic residues" evidence="1">
    <location>
        <begin position="197"/>
        <end position="209"/>
    </location>
</feature>
<evidence type="ECO:0000313" key="2">
    <source>
        <dbReference type="EMBL" id="SBS94407.1"/>
    </source>
</evidence>